<dbReference type="AlphaFoldDB" id="A0A8J2VL67"/>
<name>A0A8J2VL67_9RHOB</name>
<reference evidence="2" key="1">
    <citation type="journal article" date="2014" name="Int. J. Syst. Evol. Microbiol.">
        <title>Complete genome sequence of Corynebacterium casei LMG S-19264T (=DSM 44701T), isolated from a smear-ripened cheese.</title>
        <authorList>
            <consortium name="US DOE Joint Genome Institute (JGI-PGF)"/>
            <person name="Walter F."/>
            <person name="Albersmeier A."/>
            <person name="Kalinowski J."/>
            <person name="Ruckert C."/>
        </authorList>
    </citation>
    <scope>NUCLEOTIDE SEQUENCE</scope>
    <source>
        <strain evidence="2">CCM 7684</strain>
    </source>
</reference>
<organism evidence="2 3">
    <name type="scientific">Agaricicola taiwanensis</name>
    <dbReference type="NCBI Taxonomy" id="591372"/>
    <lineage>
        <taxon>Bacteria</taxon>
        <taxon>Pseudomonadati</taxon>
        <taxon>Pseudomonadota</taxon>
        <taxon>Alphaproteobacteria</taxon>
        <taxon>Rhodobacterales</taxon>
        <taxon>Paracoccaceae</taxon>
        <taxon>Agaricicola</taxon>
    </lineage>
</organism>
<dbReference type="EMBL" id="BMCP01000001">
    <property type="protein sequence ID" value="GGE35622.1"/>
    <property type="molecule type" value="Genomic_DNA"/>
</dbReference>
<dbReference type="RefSeq" id="WP_229729202.1">
    <property type="nucleotide sequence ID" value="NZ_BMCP01000001.1"/>
</dbReference>
<gene>
    <name evidence="2" type="ORF">GCM10007276_11310</name>
</gene>
<keyword evidence="3" id="KW-1185">Reference proteome</keyword>
<proteinExistence type="predicted"/>
<comment type="caution">
    <text evidence="2">The sequence shown here is derived from an EMBL/GenBank/DDBJ whole genome shotgun (WGS) entry which is preliminary data.</text>
</comment>
<evidence type="ECO:0000313" key="2">
    <source>
        <dbReference type="EMBL" id="GGE35622.1"/>
    </source>
</evidence>
<evidence type="ECO:0000313" key="3">
    <source>
        <dbReference type="Proteomes" id="UP000602745"/>
    </source>
</evidence>
<dbReference type="InterPro" id="IPR011105">
    <property type="entry name" value="Cell_wall_hydrolase_SleB"/>
</dbReference>
<accession>A0A8J2VL67</accession>
<dbReference type="Gene3D" id="1.10.10.2520">
    <property type="entry name" value="Cell wall hydrolase SleB, domain 1"/>
    <property type="match status" value="1"/>
</dbReference>
<dbReference type="GO" id="GO:0016787">
    <property type="term" value="F:hydrolase activity"/>
    <property type="evidence" value="ECO:0007669"/>
    <property type="project" value="InterPro"/>
</dbReference>
<evidence type="ECO:0000259" key="1">
    <source>
        <dbReference type="Pfam" id="PF07486"/>
    </source>
</evidence>
<dbReference type="InterPro" id="IPR042047">
    <property type="entry name" value="SleB_dom1"/>
</dbReference>
<dbReference type="Pfam" id="PF07486">
    <property type="entry name" value="Hydrolase_2"/>
    <property type="match status" value="1"/>
</dbReference>
<sequence>MRKRRLVWQWSIAALLAGAGLFTSSSVIALQDAGALAQIEAGSTPRWRLHLLAVQPDLAVPGMLDSFDMGWSGAPGGMAPGLATARGFTVGSEITYRPRQASNDISKADRLSLPRTEKPATAAVLAKLNIKPSKDGSTPDLSALDLVEPAGTASPLDVAKAALAEELALNAREAPIGGISLAVREQHPSGEVTTSIKPRPVASEKEMARERKCMAEAIYFEARGEPEKGQYAVAQVVMNRVRSGYYPDTVCGVVYENKHLRNRCQFSFACDGIRDRVTNRVAWARAEEISEEVVGTDYFLPEIGSATHYHATYVRPHWTWDMDKLEKIGKHIFYRELRWGTDEG</sequence>
<protein>
    <recommendedName>
        <fullName evidence="1">Cell wall hydrolase SleB domain-containing protein</fullName>
    </recommendedName>
</protein>
<reference evidence="2" key="2">
    <citation type="submission" date="2020-09" db="EMBL/GenBank/DDBJ databases">
        <authorList>
            <person name="Sun Q."/>
            <person name="Sedlacek I."/>
        </authorList>
    </citation>
    <scope>NUCLEOTIDE SEQUENCE</scope>
    <source>
        <strain evidence="2">CCM 7684</strain>
    </source>
</reference>
<dbReference type="Proteomes" id="UP000602745">
    <property type="component" value="Unassembled WGS sequence"/>
</dbReference>
<feature type="domain" description="Cell wall hydrolase SleB" evidence="1">
    <location>
        <begin position="224"/>
        <end position="334"/>
    </location>
</feature>